<dbReference type="AlphaFoldDB" id="A0A382XWP4"/>
<accession>A0A382XWP4</accession>
<feature type="non-terminal residue" evidence="1">
    <location>
        <position position="1"/>
    </location>
</feature>
<dbReference type="EMBL" id="UINC01170842">
    <property type="protein sequence ID" value="SVD75085.1"/>
    <property type="molecule type" value="Genomic_DNA"/>
</dbReference>
<feature type="non-terminal residue" evidence="1">
    <location>
        <position position="267"/>
    </location>
</feature>
<evidence type="ECO:0000313" key="1">
    <source>
        <dbReference type="EMBL" id="SVD75085.1"/>
    </source>
</evidence>
<organism evidence="1">
    <name type="scientific">marine metagenome</name>
    <dbReference type="NCBI Taxonomy" id="408172"/>
    <lineage>
        <taxon>unclassified sequences</taxon>
        <taxon>metagenomes</taxon>
        <taxon>ecological metagenomes</taxon>
    </lineage>
</organism>
<reference evidence="1" key="1">
    <citation type="submission" date="2018-05" db="EMBL/GenBank/DDBJ databases">
        <authorList>
            <person name="Lanie J.A."/>
            <person name="Ng W.-L."/>
            <person name="Kazmierczak K.M."/>
            <person name="Andrzejewski T.M."/>
            <person name="Davidsen T.M."/>
            <person name="Wayne K.J."/>
            <person name="Tettelin H."/>
            <person name="Glass J.I."/>
            <person name="Rusch D."/>
            <person name="Podicherti R."/>
            <person name="Tsui H.-C.T."/>
            <person name="Winkler M.E."/>
        </authorList>
    </citation>
    <scope>NUCLEOTIDE SEQUENCE</scope>
</reference>
<protein>
    <submittedName>
        <fullName evidence="1">Uncharacterized protein</fullName>
    </submittedName>
</protein>
<proteinExistence type="predicted"/>
<name>A0A382XWP4_9ZZZZ</name>
<sequence length="267" mass="29001">TKAIVVQSPSNTPGDGIIPKSVGAIKQLGITAPSIVNRLMESDLDMDGIGELLSQDGGDVLLNGRQWKAAQAFINNSVEENPPENKVTRIKAALVAEKDFRAEISSYAGYSWLDKLLTNADGNNNNKVWDGLNDFFRSQGLPNTRSYKQQEGTSAVFTREGIDNFKKIINSISRQPMVYDAESNTYSPAGFTISGSDTPLVLDDAFYEAFFEHLGVLGAELGVDEEFLHGEDGVIARLKNNENMEDDEGQPVAMEFASADALQGSSL</sequence>
<gene>
    <name evidence="1" type="ORF">METZ01_LOCUS427939</name>
</gene>